<evidence type="ECO:0000313" key="11">
    <source>
        <dbReference type="Proteomes" id="UP001189624"/>
    </source>
</evidence>
<gene>
    <name evidence="10" type="ORF">AYBTSS11_LOCUS6394</name>
</gene>
<keyword evidence="3" id="KW-0284">Flavonoid biosynthesis</keyword>
<evidence type="ECO:0000256" key="1">
    <source>
        <dbReference type="ARBA" id="ARBA00002969"/>
    </source>
</evidence>
<dbReference type="EC" id="2.3.1.-" evidence="6"/>
<dbReference type="Pfam" id="PF08392">
    <property type="entry name" value="FAE1_CUT1_RppA"/>
    <property type="match status" value="2"/>
</dbReference>
<dbReference type="Gramene" id="rna-AYBTSS11_LOCUS6394">
    <property type="protein sequence ID" value="CAJ1933512.1"/>
    <property type="gene ID" value="gene-AYBTSS11_LOCUS6394"/>
</dbReference>
<evidence type="ECO:0000256" key="6">
    <source>
        <dbReference type="PIRNR" id="PIRNR036417"/>
    </source>
</evidence>
<keyword evidence="4 6" id="KW-0012">Acyltransferase</keyword>
<comment type="pathway">
    <text evidence="2">Secondary metabolite biosynthesis; flavonoid biosynthesis.</text>
</comment>
<dbReference type="GO" id="GO:0006633">
    <property type="term" value="P:fatty acid biosynthetic process"/>
    <property type="evidence" value="ECO:0007669"/>
    <property type="project" value="InterPro"/>
</dbReference>
<reference evidence="10" key="1">
    <citation type="submission" date="2023-10" db="EMBL/GenBank/DDBJ databases">
        <authorList>
            <person name="Domelevo Entfellner J.-B."/>
        </authorList>
    </citation>
    <scope>NUCLEOTIDE SEQUENCE</scope>
</reference>
<feature type="active site" evidence="7">
    <location>
        <position position="338"/>
    </location>
</feature>
<evidence type="ECO:0000259" key="8">
    <source>
        <dbReference type="Pfam" id="PF02797"/>
    </source>
</evidence>
<dbReference type="GO" id="GO:0009922">
    <property type="term" value="F:fatty acid elongase activity"/>
    <property type="evidence" value="ECO:0007669"/>
    <property type="project" value="UniProtKB-EC"/>
</dbReference>
<dbReference type="GO" id="GO:0016020">
    <property type="term" value="C:membrane"/>
    <property type="evidence" value="ECO:0007669"/>
    <property type="project" value="InterPro"/>
</dbReference>
<feature type="active site" evidence="7">
    <location>
        <position position="200"/>
    </location>
</feature>
<dbReference type="InterPro" id="IPR012392">
    <property type="entry name" value="3-ktacl-CoA_syn"/>
</dbReference>
<dbReference type="InterPro" id="IPR013601">
    <property type="entry name" value="FAE1_typ3_polyketide_synth"/>
</dbReference>
<feature type="domain" description="FAE" evidence="9">
    <location>
        <begin position="183"/>
        <end position="330"/>
    </location>
</feature>
<feature type="active site" evidence="7">
    <location>
        <position position="342"/>
    </location>
</feature>
<comment type="catalytic activity">
    <reaction evidence="5">
        <text>a very-long-chain acyl-CoA + malonyl-CoA + H(+) = a very-long-chain 3-oxoacyl-CoA + CO2 + CoA</text>
        <dbReference type="Rhea" id="RHEA:32727"/>
        <dbReference type="ChEBI" id="CHEBI:15378"/>
        <dbReference type="ChEBI" id="CHEBI:16526"/>
        <dbReference type="ChEBI" id="CHEBI:57287"/>
        <dbReference type="ChEBI" id="CHEBI:57384"/>
        <dbReference type="ChEBI" id="CHEBI:90725"/>
        <dbReference type="ChEBI" id="CHEBI:90736"/>
        <dbReference type="EC" id="2.3.1.199"/>
    </reaction>
</comment>
<evidence type="ECO:0000256" key="4">
    <source>
        <dbReference type="ARBA" id="ARBA00023315"/>
    </source>
</evidence>
<dbReference type="PANTHER" id="PTHR31561">
    <property type="entry name" value="3-KETOACYL-COA SYNTHASE"/>
    <property type="match status" value="1"/>
</dbReference>
<accession>A0AA86RXZ0</accession>
<dbReference type="InterPro" id="IPR012328">
    <property type="entry name" value="Chalcone/stilbene_synt_C"/>
</dbReference>
<feature type="active site" evidence="7">
    <location>
        <position position="375"/>
    </location>
</feature>
<evidence type="ECO:0000256" key="7">
    <source>
        <dbReference type="PIRSR" id="PIRSR036417-1"/>
    </source>
</evidence>
<comment type="function">
    <text evidence="1">The primary product of this enzyme is 4,2',4',6'-tetrahydroxychalcone (also termed naringenin-chalcone or chalcone) which can under specific conditions spontaneously isomerize into naringenin.</text>
</comment>
<dbReference type="Gene3D" id="3.40.47.10">
    <property type="match status" value="1"/>
</dbReference>
<dbReference type="EMBL" id="OY731399">
    <property type="protein sequence ID" value="CAJ1933512.1"/>
    <property type="molecule type" value="Genomic_DNA"/>
</dbReference>
<sequence>MINTMNNLNLNYVKVAYQFWIPVYTLLDPIHWLHHHGGRDTFTWWTFACYKPPSHLKVTSSKFLIHSTIIGCFNKTSLDFQSKILERSGLGEETYLPQSLHCIPSKSSIDAARDEVEQVVFGALDNLFANTKVNPKDINIVIVNCSLFNPAPSITAMIVNRNQIKKYQEGIMSGTGVSAKFIKYKMGNDVRSFNLGGMGCSASILAIDLAKDLLQLHKNSYVVVVSTETITRNWYFGNNKAMLIQNCLFRLGGAAILLSNKVSKSYGVNYELVHVVRTHNGADDKSFKCVQQVQDSDGKFGVCLSRDLMIVAGKALKANISTLGPLFLRANFKHGFYHFCIHAGSKAVINEVEKSLQLLKSDSEASKMTLHRFGNTSSSSIWYELAYIEAKHKMNKGNRVWQIAFGVDSSVIVLCGKPSPNNPWEDCIDNYPVEN</sequence>
<feature type="active site" evidence="7">
    <location>
        <position position="279"/>
    </location>
</feature>
<name>A0AA86RXZ0_9FABA</name>
<dbReference type="SUPFAM" id="SSF53901">
    <property type="entry name" value="Thiolase-like"/>
    <property type="match status" value="2"/>
</dbReference>
<keyword evidence="11" id="KW-1185">Reference proteome</keyword>
<dbReference type="AlphaFoldDB" id="A0AA86RXZ0"/>
<comment type="pathway">
    <text evidence="6">Lipid metabolism; fatty acid biosynthesis.</text>
</comment>
<protein>
    <recommendedName>
        <fullName evidence="6">3-ketoacyl-CoA synthase</fullName>
        <ecNumber evidence="6">2.3.1.-</ecNumber>
    </recommendedName>
</protein>
<evidence type="ECO:0000256" key="5">
    <source>
        <dbReference type="ARBA" id="ARBA00047375"/>
    </source>
</evidence>
<dbReference type="Proteomes" id="UP001189624">
    <property type="component" value="Chromosome 2"/>
</dbReference>
<feature type="domain" description="FAE" evidence="9">
    <location>
        <begin position="47"/>
        <end position="182"/>
    </location>
</feature>
<dbReference type="Pfam" id="PF02797">
    <property type="entry name" value="Chal_sti_synt_C"/>
    <property type="match status" value="1"/>
</dbReference>
<organism evidence="10 11">
    <name type="scientific">Sphenostylis stenocarpa</name>
    <dbReference type="NCBI Taxonomy" id="92480"/>
    <lineage>
        <taxon>Eukaryota</taxon>
        <taxon>Viridiplantae</taxon>
        <taxon>Streptophyta</taxon>
        <taxon>Embryophyta</taxon>
        <taxon>Tracheophyta</taxon>
        <taxon>Spermatophyta</taxon>
        <taxon>Magnoliopsida</taxon>
        <taxon>eudicotyledons</taxon>
        <taxon>Gunneridae</taxon>
        <taxon>Pentapetalae</taxon>
        <taxon>rosids</taxon>
        <taxon>fabids</taxon>
        <taxon>Fabales</taxon>
        <taxon>Fabaceae</taxon>
        <taxon>Papilionoideae</taxon>
        <taxon>50 kb inversion clade</taxon>
        <taxon>NPAAA clade</taxon>
        <taxon>indigoferoid/millettioid clade</taxon>
        <taxon>Phaseoleae</taxon>
        <taxon>Sphenostylis</taxon>
    </lineage>
</organism>
<evidence type="ECO:0000313" key="10">
    <source>
        <dbReference type="EMBL" id="CAJ1933512.1"/>
    </source>
</evidence>
<evidence type="ECO:0000256" key="3">
    <source>
        <dbReference type="ARBA" id="ARBA00023241"/>
    </source>
</evidence>
<feature type="active site" evidence="7">
    <location>
        <position position="371"/>
    </location>
</feature>
<dbReference type="GO" id="GO:0009813">
    <property type="term" value="P:flavonoid biosynthetic process"/>
    <property type="evidence" value="ECO:0007669"/>
    <property type="project" value="UniProtKB-KW"/>
</dbReference>
<keyword evidence="6" id="KW-0808">Transferase</keyword>
<proteinExistence type="inferred from homology"/>
<evidence type="ECO:0000256" key="2">
    <source>
        <dbReference type="ARBA" id="ARBA00004966"/>
    </source>
</evidence>
<comment type="similarity">
    <text evidence="6">Belongs to the thiolase-like superfamily. Chalcone/stilbene synthases family.</text>
</comment>
<dbReference type="CDD" id="cd00831">
    <property type="entry name" value="CHS_like"/>
    <property type="match status" value="1"/>
</dbReference>
<evidence type="ECO:0000259" key="9">
    <source>
        <dbReference type="Pfam" id="PF08392"/>
    </source>
</evidence>
<dbReference type="InterPro" id="IPR016039">
    <property type="entry name" value="Thiolase-like"/>
</dbReference>
<dbReference type="PIRSF" id="PIRSF036417">
    <property type="entry name" value="3-ktacl-CoA_syn"/>
    <property type="match status" value="1"/>
</dbReference>
<feature type="domain" description="Chalcone/stilbene synthase C-terminal" evidence="8">
    <location>
        <begin position="339"/>
        <end position="398"/>
    </location>
</feature>